<accession>A0AA36M1A4</accession>
<evidence type="ECO:0008006" key="4">
    <source>
        <dbReference type="Google" id="ProtNLM"/>
    </source>
</evidence>
<keyword evidence="1" id="KW-1133">Transmembrane helix</keyword>
<reference evidence="2" key="1">
    <citation type="submission" date="2023-07" db="EMBL/GenBank/DDBJ databases">
        <authorList>
            <consortium name="CYATHOMIX"/>
        </authorList>
    </citation>
    <scope>NUCLEOTIDE SEQUENCE</scope>
    <source>
        <strain evidence="2">N/A</strain>
    </source>
</reference>
<dbReference type="Proteomes" id="UP001176961">
    <property type="component" value="Unassembled WGS sequence"/>
</dbReference>
<name>A0AA36M1A4_CYLNA</name>
<evidence type="ECO:0000313" key="3">
    <source>
        <dbReference type="Proteomes" id="UP001176961"/>
    </source>
</evidence>
<evidence type="ECO:0000313" key="2">
    <source>
        <dbReference type="EMBL" id="CAJ0594441.1"/>
    </source>
</evidence>
<organism evidence="2 3">
    <name type="scientific">Cylicocyclus nassatus</name>
    <name type="common">Nematode worm</name>
    <dbReference type="NCBI Taxonomy" id="53992"/>
    <lineage>
        <taxon>Eukaryota</taxon>
        <taxon>Metazoa</taxon>
        <taxon>Ecdysozoa</taxon>
        <taxon>Nematoda</taxon>
        <taxon>Chromadorea</taxon>
        <taxon>Rhabditida</taxon>
        <taxon>Rhabditina</taxon>
        <taxon>Rhabditomorpha</taxon>
        <taxon>Strongyloidea</taxon>
        <taxon>Strongylidae</taxon>
        <taxon>Cylicocyclus</taxon>
    </lineage>
</organism>
<dbReference type="AlphaFoldDB" id="A0AA36M1A4"/>
<dbReference type="EMBL" id="CATQJL010000112">
    <property type="protein sequence ID" value="CAJ0594441.1"/>
    <property type="molecule type" value="Genomic_DNA"/>
</dbReference>
<protein>
    <recommendedName>
        <fullName evidence="4">DZANK-type domain-containing protein</fullName>
    </recommendedName>
</protein>
<comment type="caution">
    <text evidence="2">The sequence shown here is derived from an EMBL/GenBank/DDBJ whole genome shotgun (WGS) entry which is preliminary data.</text>
</comment>
<sequence>MLCNRPHAASGENSCSGAMSAMVPKISESTSPVAPICPVCSAVPPDPTDQFCRRCGCQLKLTCAHCNGKIRPFDRYCASCGARRLIIFDQIRQYMYFRSPFFIVGLSVAMAGAWMGLRYILKGRLPARR</sequence>
<gene>
    <name evidence="2" type="ORF">CYNAS_LOCUS6424</name>
</gene>
<keyword evidence="3" id="KW-1185">Reference proteome</keyword>
<evidence type="ECO:0000256" key="1">
    <source>
        <dbReference type="SAM" id="Phobius"/>
    </source>
</evidence>
<keyword evidence="1" id="KW-0472">Membrane</keyword>
<keyword evidence="1" id="KW-0812">Transmembrane</keyword>
<proteinExistence type="predicted"/>
<feature type="transmembrane region" description="Helical" evidence="1">
    <location>
        <begin position="101"/>
        <end position="121"/>
    </location>
</feature>